<keyword evidence="1" id="KW-0732">Signal</keyword>
<dbReference type="GO" id="GO:0030246">
    <property type="term" value="F:carbohydrate binding"/>
    <property type="evidence" value="ECO:0007669"/>
    <property type="project" value="InterPro"/>
</dbReference>
<dbReference type="Gene3D" id="2.60.40.1120">
    <property type="entry name" value="Carboxypeptidase-like, regulatory domain"/>
    <property type="match status" value="1"/>
</dbReference>
<proteinExistence type="predicted"/>
<dbReference type="Proteomes" id="UP000283850">
    <property type="component" value="Unassembled WGS sequence"/>
</dbReference>
<dbReference type="InterPro" id="IPR013784">
    <property type="entry name" value="Carb-bd-like_fold"/>
</dbReference>
<organism evidence="2 3">
    <name type="scientific">Bacteroides intestinalis</name>
    <dbReference type="NCBI Taxonomy" id="329854"/>
    <lineage>
        <taxon>Bacteria</taxon>
        <taxon>Pseudomonadati</taxon>
        <taxon>Bacteroidota</taxon>
        <taxon>Bacteroidia</taxon>
        <taxon>Bacteroidales</taxon>
        <taxon>Bacteroidaceae</taxon>
        <taxon>Bacteroides</taxon>
    </lineage>
</organism>
<dbReference type="Pfam" id="PF13620">
    <property type="entry name" value="CarboxypepD_reg"/>
    <property type="match status" value="1"/>
</dbReference>
<accession>A0A412YCW9</accession>
<keyword evidence="2" id="KW-0378">Hydrolase</keyword>
<dbReference type="AlphaFoldDB" id="A0A412YCW9"/>
<dbReference type="SUPFAM" id="SSF49452">
    <property type="entry name" value="Starch-binding domain-like"/>
    <property type="match status" value="1"/>
</dbReference>
<protein>
    <submittedName>
        <fullName evidence="2">Carboxypeptidase regulatory-like domain-containing protein</fullName>
    </submittedName>
</protein>
<sequence length="396" mass="41449">MGKFVKKGAFMLLVAFLALGMANCKDDDPDYENVTPPEVPVTNSISGVITGVSGEGINGATVTMDGTTTLKTAADGTYAFEDVKAGSHTLKAEANGKIAKEESVSVENSEKGSIVLWNATLANEGITITTKEDVAGEAKVETETVKGNEKAKIEITVTVPENAVSDKTATITLTPIYSVDDAAKSRSTRASEESVLLVGTNLKCSNASATLATPMTLTYNVDAEITGSVSAKKLVNGLWVNAPFEVNEGTISVTADSFTSYSLFLNASITTKTSSEVLTFNPNTFDNLYGSGDMAVGTSSYQYKVGTEITSSGTTKLTAYLIEILARLAGASVTTIEKNYPINVTLSIGTALSISGTQSATTYTVSALKRSVSGKKYGNISVTTRAYNRQHTGGSN</sequence>
<dbReference type="GO" id="GO:0004180">
    <property type="term" value="F:carboxypeptidase activity"/>
    <property type="evidence" value="ECO:0007669"/>
    <property type="project" value="UniProtKB-KW"/>
</dbReference>
<dbReference type="RefSeq" id="WP_022392941.1">
    <property type="nucleotide sequence ID" value="NZ_QRZF01000004.1"/>
</dbReference>
<comment type="caution">
    <text evidence="2">The sequence shown here is derived from an EMBL/GenBank/DDBJ whole genome shotgun (WGS) entry which is preliminary data.</text>
</comment>
<gene>
    <name evidence="2" type="ORF">DWW10_07315</name>
</gene>
<evidence type="ECO:0000313" key="3">
    <source>
        <dbReference type="Proteomes" id="UP000283850"/>
    </source>
</evidence>
<reference evidence="2 3" key="1">
    <citation type="submission" date="2018-08" db="EMBL/GenBank/DDBJ databases">
        <title>A genome reference for cultivated species of the human gut microbiota.</title>
        <authorList>
            <person name="Zou Y."/>
            <person name="Xue W."/>
            <person name="Luo G."/>
        </authorList>
    </citation>
    <scope>NUCLEOTIDE SEQUENCE [LARGE SCALE GENOMIC DNA]</scope>
    <source>
        <strain evidence="2 3">AF14-32</strain>
    </source>
</reference>
<evidence type="ECO:0000313" key="2">
    <source>
        <dbReference type="EMBL" id="RGV55349.1"/>
    </source>
</evidence>
<feature type="chain" id="PRO_5019585826" evidence="1">
    <location>
        <begin position="27"/>
        <end position="396"/>
    </location>
</feature>
<dbReference type="EMBL" id="QRZF01000004">
    <property type="protein sequence ID" value="RGV55349.1"/>
    <property type="molecule type" value="Genomic_DNA"/>
</dbReference>
<name>A0A412YCW9_9BACE</name>
<keyword evidence="2" id="KW-0121">Carboxypeptidase</keyword>
<keyword evidence="2" id="KW-0645">Protease</keyword>
<evidence type="ECO:0000256" key="1">
    <source>
        <dbReference type="SAM" id="SignalP"/>
    </source>
</evidence>
<feature type="signal peptide" evidence="1">
    <location>
        <begin position="1"/>
        <end position="26"/>
    </location>
</feature>